<dbReference type="KEGG" id="pog:Pogu_1393"/>
<name>H6Q939_PYROT</name>
<dbReference type="AlphaFoldDB" id="H6Q939"/>
<organism evidence="1 2">
    <name type="scientific">Pyrobaculum oguniense (strain DSM 13380 / JCM 10595 / TE7)</name>
    <dbReference type="NCBI Taxonomy" id="698757"/>
    <lineage>
        <taxon>Archaea</taxon>
        <taxon>Thermoproteota</taxon>
        <taxon>Thermoprotei</taxon>
        <taxon>Thermoproteales</taxon>
        <taxon>Thermoproteaceae</taxon>
        <taxon>Pyrobaculum</taxon>
    </lineage>
</organism>
<dbReference type="STRING" id="698757.Pogu_1393"/>
<protein>
    <submittedName>
        <fullName evidence="1">Uncharacterized protein</fullName>
    </submittedName>
</protein>
<keyword evidence="2" id="KW-1185">Reference proteome</keyword>
<evidence type="ECO:0000313" key="1">
    <source>
        <dbReference type="EMBL" id="AFA39420.1"/>
    </source>
</evidence>
<dbReference type="Proteomes" id="UP000009062">
    <property type="component" value="Chromosome"/>
</dbReference>
<gene>
    <name evidence="1" type="ordered locus">Pogu_1393</name>
</gene>
<sequence>MRGDIVLYISFSFSKRLYIHPLLQAMEGISGTVYILDA</sequence>
<dbReference type="HOGENOM" id="CLU_3323140_0_0_2"/>
<reference evidence="1 2" key="1">
    <citation type="journal article" date="2012" name="Stand. Genomic Sci.">
        <title>Complete genome sequence of Pyrobaculum oguniense.</title>
        <authorList>
            <person name="Bernick D.L."/>
            <person name="Karplus K."/>
            <person name="Lui L.M."/>
            <person name="Coker J.K."/>
            <person name="Murphy J.N."/>
            <person name="Chan P.P."/>
            <person name="Cozen A.E."/>
            <person name="Lowe T.M."/>
        </authorList>
    </citation>
    <scope>NUCLEOTIDE SEQUENCE [LARGE SCALE GENOMIC DNA]</scope>
    <source>
        <strain evidence="1 2">TE7</strain>
    </source>
</reference>
<evidence type="ECO:0000313" key="2">
    <source>
        <dbReference type="Proteomes" id="UP000009062"/>
    </source>
</evidence>
<proteinExistence type="predicted"/>
<dbReference type="EMBL" id="CP003316">
    <property type="protein sequence ID" value="AFA39420.1"/>
    <property type="molecule type" value="Genomic_DNA"/>
</dbReference>
<accession>H6Q939</accession>